<dbReference type="EMBL" id="FOWD01000028">
    <property type="protein sequence ID" value="SFO46166.1"/>
    <property type="molecule type" value="Genomic_DNA"/>
</dbReference>
<dbReference type="GO" id="GO:0010181">
    <property type="term" value="F:FMN binding"/>
    <property type="evidence" value="ECO:0007669"/>
    <property type="project" value="InterPro"/>
</dbReference>
<reference evidence="8 9" key="1">
    <citation type="submission" date="2016-10" db="EMBL/GenBank/DDBJ databases">
        <authorList>
            <person name="de Groot N.N."/>
        </authorList>
    </citation>
    <scope>NUCLEOTIDE SEQUENCE [LARGE SCALE GENOMIC DNA]</scope>
    <source>
        <strain evidence="8 9">DSM 1283</strain>
    </source>
</reference>
<keyword evidence="5" id="KW-0249">Electron transport</keyword>
<keyword evidence="6" id="KW-0812">Transmembrane</keyword>
<accession>A0A1I5HDV1</accession>
<dbReference type="GO" id="GO:0009055">
    <property type="term" value="F:electron transfer activity"/>
    <property type="evidence" value="ECO:0007669"/>
    <property type="project" value="InterPro"/>
</dbReference>
<dbReference type="AlphaFoldDB" id="A0A1I5HDV1"/>
<name>A0A1I5HDV1_9FIRM</name>
<dbReference type="OrthoDB" id="384237at2"/>
<dbReference type="RefSeq" id="WP_091687599.1">
    <property type="nucleotide sequence ID" value="NZ_BAABFM010000011.1"/>
</dbReference>
<evidence type="ECO:0000259" key="7">
    <source>
        <dbReference type="SMART" id="SM00900"/>
    </source>
</evidence>
<evidence type="ECO:0000256" key="2">
    <source>
        <dbReference type="ARBA" id="ARBA00022553"/>
    </source>
</evidence>
<protein>
    <submittedName>
        <fullName evidence="8">Major membrane immunogen, membrane-anchored lipoprotein</fullName>
    </submittedName>
</protein>
<dbReference type="SMART" id="SM00900">
    <property type="entry name" value="FMN_bind"/>
    <property type="match status" value="2"/>
</dbReference>
<feature type="domain" description="FMN-binding" evidence="7">
    <location>
        <begin position="81"/>
        <end position="274"/>
    </location>
</feature>
<keyword evidence="1" id="KW-0813">Transport</keyword>
<keyword evidence="9" id="KW-1185">Reference proteome</keyword>
<keyword evidence="2" id="KW-0597">Phosphoprotein</keyword>
<evidence type="ECO:0000256" key="3">
    <source>
        <dbReference type="ARBA" id="ARBA00022630"/>
    </source>
</evidence>
<dbReference type="InterPro" id="IPR010209">
    <property type="entry name" value="Ion_transpt_RnfG/RsxG"/>
</dbReference>
<dbReference type="InterPro" id="IPR007329">
    <property type="entry name" value="FMN-bd"/>
</dbReference>
<sequence>MKRNGKTNGIIGLVIVTILAIVVIIGVNLLTKKEKTETGSNGNTETTGNTIDVSGYESGNFKIQAASETENGYVVTVASPGFGGDIIMDVTFDKTGDTISSVVVKEQTETEGLGSKVTEDSFLSKFNGVKAPVYLPGKAPTAETAQETKKEEAVVDTAALADGTYTAEAKEFDKGGFKSTLSLTVADGKITEVIWDAYNEDGEFKSLLSADGGYVMTDNGPTWQEQAVALAEYVISNQSFNIPVDDGGKTDAVAGVSISISDFINLASQCLAQASPKTLKDGTYTVEGQESQGYTSIVTLVIENGKVTSVVWDGRNAAGEYKSYLSSVGEYVMVEGNPTWKEQADSLAANVIENQSTKGIVLDESGKTDSVAGVSINVSEFVSLVEEAFVKASSGETAPEVPEEETPEVPVAPAAGTEIEAISGATVSSKAVMDGINEAQKFIKEFVLAK</sequence>
<evidence type="ECO:0000313" key="9">
    <source>
        <dbReference type="Proteomes" id="UP000198806"/>
    </source>
</evidence>
<keyword evidence="6" id="KW-0472">Membrane</keyword>
<evidence type="ECO:0000256" key="5">
    <source>
        <dbReference type="ARBA" id="ARBA00022982"/>
    </source>
</evidence>
<gene>
    <name evidence="8" type="ORF">SAMN04489757_12842</name>
</gene>
<feature type="domain" description="FMN-binding" evidence="7">
    <location>
        <begin position="293"/>
        <end position="443"/>
    </location>
</feature>
<evidence type="ECO:0000256" key="1">
    <source>
        <dbReference type="ARBA" id="ARBA00022448"/>
    </source>
</evidence>
<dbReference type="PANTHER" id="PTHR36118:SF1">
    <property type="entry name" value="ION-TRANSLOCATING OXIDOREDUCTASE COMPLEX SUBUNIT G"/>
    <property type="match status" value="1"/>
</dbReference>
<dbReference type="GO" id="GO:0022900">
    <property type="term" value="P:electron transport chain"/>
    <property type="evidence" value="ECO:0007669"/>
    <property type="project" value="InterPro"/>
</dbReference>
<evidence type="ECO:0000256" key="6">
    <source>
        <dbReference type="SAM" id="Phobius"/>
    </source>
</evidence>
<organism evidence="8 9">
    <name type="scientific">Anaerocolumna aminovalerica</name>
    <dbReference type="NCBI Taxonomy" id="1527"/>
    <lineage>
        <taxon>Bacteria</taxon>
        <taxon>Bacillati</taxon>
        <taxon>Bacillota</taxon>
        <taxon>Clostridia</taxon>
        <taxon>Lachnospirales</taxon>
        <taxon>Lachnospiraceae</taxon>
        <taxon>Anaerocolumna</taxon>
    </lineage>
</organism>
<dbReference type="PANTHER" id="PTHR36118">
    <property type="entry name" value="ION-TRANSLOCATING OXIDOREDUCTASE COMPLEX SUBUNIT G"/>
    <property type="match status" value="1"/>
</dbReference>
<keyword evidence="3" id="KW-0285">Flavoprotein</keyword>
<keyword evidence="4" id="KW-0288">FMN</keyword>
<evidence type="ECO:0000313" key="8">
    <source>
        <dbReference type="EMBL" id="SFO46166.1"/>
    </source>
</evidence>
<feature type="transmembrane region" description="Helical" evidence="6">
    <location>
        <begin position="9"/>
        <end position="30"/>
    </location>
</feature>
<dbReference type="Pfam" id="PF04205">
    <property type="entry name" value="FMN_bind"/>
    <property type="match status" value="2"/>
</dbReference>
<proteinExistence type="predicted"/>
<keyword evidence="6" id="KW-1133">Transmembrane helix</keyword>
<dbReference type="Proteomes" id="UP000198806">
    <property type="component" value="Unassembled WGS sequence"/>
</dbReference>
<dbReference type="GO" id="GO:0005886">
    <property type="term" value="C:plasma membrane"/>
    <property type="evidence" value="ECO:0007669"/>
    <property type="project" value="InterPro"/>
</dbReference>
<dbReference type="Gene3D" id="3.90.1010.20">
    <property type="match status" value="2"/>
</dbReference>
<keyword evidence="8" id="KW-0449">Lipoprotein</keyword>
<dbReference type="STRING" id="1527.SAMN04489757_12842"/>
<evidence type="ECO:0000256" key="4">
    <source>
        <dbReference type="ARBA" id="ARBA00022643"/>
    </source>
</evidence>